<reference evidence="1" key="1">
    <citation type="journal article" date="2014" name="BMC Genomics">
        <title>The Babesia bovis gene and promoter model: an update from full-length EST analysis.</title>
        <authorList>
            <person name="Yamagishi J."/>
            <person name="Wakaguri H."/>
            <person name="Yokoyama N."/>
            <person name="Yamashita R."/>
            <person name="Suzuki Y."/>
            <person name="Xuan X."/>
            <person name="Igarashi I."/>
        </authorList>
    </citation>
    <scope>NUCLEOTIDE SEQUENCE</scope>
    <source>
        <strain evidence="1">Texas</strain>
    </source>
</reference>
<dbReference type="EMBL" id="AK440729">
    <property type="protein sequence ID" value="BAN64523.1"/>
    <property type="molecule type" value="mRNA"/>
</dbReference>
<name>S6AZP3_BABBO</name>
<organism evidence="1">
    <name type="scientific">Babesia bovis</name>
    <dbReference type="NCBI Taxonomy" id="5865"/>
    <lineage>
        <taxon>Eukaryota</taxon>
        <taxon>Sar</taxon>
        <taxon>Alveolata</taxon>
        <taxon>Apicomplexa</taxon>
        <taxon>Aconoidasida</taxon>
        <taxon>Piroplasmida</taxon>
        <taxon>Babesiidae</taxon>
        <taxon>Babesia</taxon>
    </lineage>
</organism>
<sequence>MDVVEEYITTGLQRKQRISSRVIVNINVSLNTGWNDFCNWSDPHIRVNESLKCQRIISYLPQTIYCCFTGVPNVNVP</sequence>
<proteinExistence type="evidence at transcript level"/>
<dbReference type="AlphaFoldDB" id="S6AZP3"/>
<accession>S6AZP3</accession>
<evidence type="ECO:0000313" key="1">
    <source>
        <dbReference type="EMBL" id="BAN64523.1"/>
    </source>
</evidence>
<protein>
    <submittedName>
        <fullName evidence="1">Uncharacterized protein</fullName>
    </submittedName>
</protein>